<name>A0A7W6NA88_9HYPH</name>
<evidence type="ECO:0000313" key="1">
    <source>
        <dbReference type="EMBL" id="MBB4050411.1"/>
    </source>
</evidence>
<gene>
    <name evidence="1" type="ORF">GGR20_000029</name>
</gene>
<organism evidence="1 2">
    <name type="scientific">Devosia subaequoris</name>
    <dbReference type="NCBI Taxonomy" id="395930"/>
    <lineage>
        <taxon>Bacteria</taxon>
        <taxon>Pseudomonadati</taxon>
        <taxon>Pseudomonadota</taxon>
        <taxon>Alphaproteobacteria</taxon>
        <taxon>Hyphomicrobiales</taxon>
        <taxon>Devosiaceae</taxon>
        <taxon>Devosia</taxon>
    </lineage>
</organism>
<evidence type="ECO:0000313" key="2">
    <source>
        <dbReference type="Proteomes" id="UP000547011"/>
    </source>
</evidence>
<dbReference type="EMBL" id="JACIEW010000001">
    <property type="protein sequence ID" value="MBB4050411.1"/>
    <property type="molecule type" value="Genomic_DNA"/>
</dbReference>
<dbReference type="Proteomes" id="UP000547011">
    <property type="component" value="Unassembled WGS sequence"/>
</dbReference>
<protein>
    <submittedName>
        <fullName evidence="1">Uncharacterized protein</fullName>
    </submittedName>
</protein>
<comment type="caution">
    <text evidence="1">The sequence shown here is derived from an EMBL/GenBank/DDBJ whole genome shotgun (WGS) entry which is preliminary data.</text>
</comment>
<keyword evidence="2" id="KW-1185">Reference proteome</keyword>
<sequence>MAPVILCLSTGIAAGHVRIAEQSARRVAIEHQNYVAKVG</sequence>
<accession>A0A7W6NA88</accession>
<dbReference type="AlphaFoldDB" id="A0A7W6NA88"/>
<reference evidence="1 2" key="1">
    <citation type="submission" date="2020-08" db="EMBL/GenBank/DDBJ databases">
        <title>Genomic Encyclopedia of Type Strains, Phase IV (KMG-IV): sequencing the most valuable type-strain genomes for metagenomic binning, comparative biology and taxonomic classification.</title>
        <authorList>
            <person name="Goeker M."/>
        </authorList>
    </citation>
    <scope>NUCLEOTIDE SEQUENCE [LARGE SCALE GENOMIC DNA]</scope>
    <source>
        <strain evidence="1 2">DSM 23447</strain>
    </source>
</reference>
<proteinExistence type="predicted"/>